<accession>A0AAE3G2V0</accession>
<gene>
    <name evidence="3" type="ORF">J2T57_000775</name>
</gene>
<keyword evidence="4" id="KW-1185">Reference proteome</keyword>
<feature type="transmembrane region" description="Helical" evidence="1">
    <location>
        <begin position="12"/>
        <end position="33"/>
    </location>
</feature>
<feature type="transmembrane region" description="Helical" evidence="1">
    <location>
        <begin position="108"/>
        <end position="130"/>
    </location>
</feature>
<organism evidence="3 4">
    <name type="scientific">Natronocella acetinitrilica</name>
    <dbReference type="NCBI Taxonomy" id="414046"/>
    <lineage>
        <taxon>Bacteria</taxon>
        <taxon>Pseudomonadati</taxon>
        <taxon>Pseudomonadota</taxon>
        <taxon>Gammaproteobacteria</taxon>
        <taxon>Chromatiales</taxon>
        <taxon>Ectothiorhodospiraceae</taxon>
        <taxon>Natronocella</taxon>
    </lineage>
</organism>
<feature type="transmembrane region" description="Helical" evidence="1">
    <location>
        <begin position="136"/>
        <end position="157"/>
    </location>
</feature>
<dbReference type="Proteomes" id="UP001205843">
    <property type="component" value="Unassembled WGS sequence"/>
</dbReference>
<dbReference type="InterPro" id="IPR005804">
    <property type="entry name" value="FA_desaturase_dom"/>
</dbReference>
<dbReference type="AlphaFoldDB" id="A0AAE3G2V0"/>
<keyword evidence="1" id="KW-1133">Transmembrane helix</keyword>
<comment type="caution">
    <text evidence="3">The sequence shown here is derived from an EMBL/GenBank/DDBJ whole genome shotgun (WGS) entry which is preliminary data.</text>
</comment>
<protein>
    <submittedName>
        <fullName evidence="3">Beta-carotene ketolase (CrtW type)</fullName>
    </submittedName>
</protein>
<evidence type="ECO:0000259" key="2">
    <source>
        <dbReference type="Pfam" id="PF00487"/>
    </source>
</evidence>
<feature type="domain" description="Fatty acid desaturase" evidence="2">
    <location>
        <begin position="15"/>
        <end position="110"/>
    </location>
</feature>
<proteinExistence type="predicted"/>
<keyword evidence="1" id="KW-0472">Membrane</keyword>
<dbReference type="EMBL" id="JALJXV010000002">
    <property type="protein sequence ID" value="MCP1673676.1"/>
    <property type="molecule type" value="Genomic_DNA"/>
</dbReference>
<sequence length="221" mass="25603">MSLGVLLTADQALVWWAPLAVLMQTFLYTGLFITAHDAMHGTVAPAFPRLNRFIGATCVRLYALFSFQRLQQAHWAHHQHPATTKDPDFHDGEHDGLVRWYLHFMIGYVSPLQIVGMAAIFNVFLFAAGVPVANLILFWILPSLLSTLQLFYFGTVLPHREPRNGYNDSHRARSNDFSPLVSFLTCYHFGYHWEHHERPDLPWWRLPHFRRRTTGCFEVTQ</sequence>
<evidence type="ECO:0000313" key="3">
    <source>
        <dbReference type="EMBL" id="MCP1673676.1"/>
    </source>
</evidence>
<name>A0AAE3G2V0_9GAMM</name>
<dbReference type="Pfam" id="PF00487">
    <property type="entry name" value="FA_desaturase"/>
    <property type="match status" value="2"/>
</dbReference>
<evidence type="ECO:0000313" key="4">
    <source>
        <dbReference type="Proteomes" id="UP001205843"/>
    </source>
</evidence>
<dbReference type="GO" id="GO:0006629">
    <property type="term" value="P:lipid metabolic process"/>
    <property type="evidence" value="ECO:0007669"/>
    <property type="project" value="InterPro"/>
</dbReference>
<reference evidence="3" key="1">
    <citation type="submission" date="2022-03" db="EMBL/GenBank/DDBJ databases">
        <title>Genomic Encyclopedia of Type Strains, Phase III (KMG-III): the genomes of soil and plant-associated and newly described type strains.</title>
        <authorList>
            <person name="Whitman W."/>
        </authorList>
    </citation>
    <scope>NUCLEOTIDE SEQUENCE</scope>
    <source>
        <strain evidence="3">ANL 6-2</strain>
    </source>
</reference>
<keyword evidence="1" id="KW-0812">Transmembrane</keyword>
<feature type="domain" description="Fatty acid desaturase" evidence="2">
    <location>
        <begin position="116"/>
        <end position="212"/>
    </location>
</feature>
<evidence type="ECO:0000256" key="1">
    <source>
        <dbReference type="SAM" id="Phobius"/>
    </source>
</evidence>